<dbReference type="OrthoDB" id="10258631at2759"/>
<feature type="non-terminal residue" evidence="2">
    <location>
        <position position="61"/>
    </location>
</feature>
<dbReference type="AlphaFoldDB" id="A0A9P5Y3I4"/>
<protein>
    <submittedName>
        <fullName evidence="2">Uncharacterized protein</fullName>
    </submittedName>
</protein>
<sequence length="61" mass="6987">IASEISLNEVKEIISSDLMKARAKQYRKYHSKRGARNIGRPQGSKAKQDMRVKVDQNGVWD</sequence>
<evidence type="ECO:0000313" key="2">
    <source>
        <dbReference type="EMBL" id="KAF9460826.1"/>
    </source>
</evidence>
<feature type="non-terminal residue" evidence="2">
    <location>
        <position position="1"/>
    </location>
</feature>
<evidence type="ECO:0000256" key="1">
    <source>
        <dbReference type="SAM" id="MobiDB-lite"/>
    </source>
</evidence>
<feature type="region of interest" description="Disordered" evidence="1">
    <location>
        <begin position="28"/>
        <end position="61"/>
    </location>
</feature>
<comment type="caution">
    <text evidence="2">The sequence shown here is derived from an EMBL/GenBank/DDBJ whole genome shotgun (WGS) entry which is preliminary data.</text>
</comment>
<evidence type="ECO:0000313" key="3">
    <source>
        <dbReference type="Proteomes" id="UP000807353"/>
    </source>
</evidence>
<gene>
    <name evidence="2" type="ORF">BDZ94DRAFT_1128245</name>
</gene>
<keyword evidence="3" id="KW-1185">Reference proteome</keyword>
<name>A0A9P5Y3I4_9AGAR</name>
<organism evidence="2 3">
    <name type="scientific">Collybia nuda</name>
    <dbReference type="NCBI Taxonomy" id="64659"/>
    <lineage>
        <taxon>Eukaryota</taxon>
        <taxon>Fungi</taxon>
        <taxon>Dikarya</taxon>
        <taxon>Basidiomycota</taxon>
        <taxon>Agaricomycotina</taxon>
        <taxon>Agaricomycetes</taxon>
        <taxon>Agaricomycetidae</taxon>
        <taxon>Agaricales</taxon>
        <taxon>Tricholomatineae</taxon>
        <taxon>Clitocybaceae</taxon>
        <taxon>Collybia</taxon>
    </lineage>
</organism>
<reference evidence="2" key="1">
    <citation type="submission" date="2020-11" db="EMBL/GenBank/DDBJ databases">
        <authorList>
            <consortium name="DOE Joint Genome Institute"/>
            <person name="Ahrendt S."/>
            <person name="Riley R."/>
            <person name="Andreopoulos W."/>
            <person name="Labutti K."/>
            <person name="Pangilinan J."/>
            <person name="Ruiz-Duenas F.J."/>
            <person name="Barrasa J.M."/>
            <person name="Sanchez-Garcia M."/>
            <person name="Camarero S."/>
            <person name="Miyauchi S."/>
            <person name="Serrano A."/>
            <person name="Linde D."/>
            <person name="Babiker R."/>
            <person name="Drula E."/>
            <person name="Ayuso-Fernandez I."/>
            <person name="Pacheco R."/>
            <person name="Padilla G."/>
            <person name="Ferreira P."/>
            <person name="Barriuso J."/>
            <person name="Kellner H."/>
            <person name="Castanera R."/>
            <person name="Alfaro M."/>
            <person name="Ramirez L."/>
            <person name="Pisabarro A.G."/>
            <person name="Kuo A."/>
            <person name="Tritt A."/>
            <person name="Lipzen A."/>
            <person name="He G."/>
            <person name="Yan M."/>
            <person name="Ng V."/>
            <person name="Cullen D."/>
            <person name="Martin F."/>
            <person name="Rosso M.-N."/>
            <person name="Henrissat B."/>
            <person name="Hibbett D."/>
            <person name="Martinez A.T."/>
            <person name="Grigoriev I.V."/>
        </authorList>
    </citation>
    <scope>NUCLEOTIDE SEQUENCE</scope>
    <source>
        <strain evidence="2">CBS 247.69</strain>
    </source>
</reference>
<dbReference type="Proteomes" id="UP000807353">
    <property type="component" value="Unassembled WGS sequence"/>
</dbReference>
<dbReference type="EMBL" id="MU150293">
    <property type="protein sequence ID" value="KAF9460826.1"/>
    <property type="molecule type" value="Genomic_DNA"/>
</dbReference>
<proteinExistence type="predicted"/>
<accession>A0A9P5Y3I4</accession>